<protein>
    <submittedName>
        <fullName evidence="1">9937_t:CDS:1</fullName>
    </submittedName>
</protein>
<keyword evidence="2" id="KW-1185">Reference proteome</keyword>
<name>A0ACA9KFG1_9GLOM</name>
<comment type="caution">
    <text evidence="1">The sequence shown here is derived from an EMBL/GenBank/DDBJ whole genome shotgun (WGS) entry which is preliminary data.</text>
</comment>
<dbReference type="EMBL" id="CAJVPW010000898">
    <property type="protein sequence ID" value="CAG8469092.1"/>
    <property type="molecule type" value="Genomic_DNA"/>
</dbReference>
<evidence type="ECO:0000313" key="2">
    <source>
        <dbReference type="Proteomes" id="UP000789366"/>
    </source>
</evidence>
<dbReference type="Proteomes" id="UP000789366">
    <property type="component" value="Unassembled WGS sequence"/>
</dbReference>
<reference evidence="1" key="1">
    <citation type="submission" date="2021-06" db="EMBL/GenBank/DDBJ databases">
        <authorList>
            <person name="Kallberg Y."/>
            <person name="Tangrot J."/>
            <person name="Rosling A."/>
        </authorList>
    </citation>
    <scope>NUCLEOTIDE SEQUENCE</scope>
    <source>
        <strain evidence="1">28 12/20/2015</strain>
    </source>
</reference>
<organism evidence="1 2">
    <name type="scientific">Cetraspora pellucida</name>
    <dbReference type="NCBI Taxonomy" id="1433469"/>
    <lineage>
        <taxon>Eukaryota</taxon>
        <taxon>Fungi</taxon>
        <taxon>Fungi incertae sedis</taxon>
        <taxon>Mucoromycota</taxon>
        <taxon>Glomeromycotina</taxon>
        <taxon>Glomeromycetes</taxon>
        <taxon>Diversisporales</taxon>
        <taxon>Gigasporaceae</taxon>
        <taxon>Cetraspora</taxon>
    </lineage>
</organism>
<gene>
    <name evidence="1" type="ORF">SPELUC_LOCUS1609</name>
</gene>
<evidence type="ECO:0000313" key="1">
    <source>
        <dbReference type="EMBL" id="CAG8469092.1"/>
    </source>
</evidence>
<sequence length="84" mass="9730">MYTCLAIIDNARDKFTSSPFVTNQMITTINEPYNEPCEHYDEPCDELYYESCDELYNETQEPTNVICLDEPDNNESSNETTVTN</sequence>
<feature type="non-terminal residue" evidence="1">
    <location>
        <position position="84"/>
    </location>
</feature>
<proteinExistence type="predicted"/>
<accession>A0ACA9KFG1</accession>
<feature type="non-terminal residue" evidence="1">
    <location>
        <position position="1"/>
    </location>
</feature>